<gene>
    <name evidence="1" type="ORF">NE646_06055</name>
</gene>
<name>A0AAW5KE26_9FIRM</name>
<dbReference type="Gene3D" id="3.40.630.30">
    <property type="match status" value="1"/>
</dbReference>
<reference evidence="1" key="1">
    <citation type="submission" date="2022-06" db="EMBL/GenBank/DDBJ databases">
        <title>Isolation of gut microbiota from human fecal samples.</title>
        <authorList>
            <person name="Pamer E.G."/>
            <person name="Barat B."/>
            <person name="Waligurski E."/>
            <person name="Medina S."/>
            <person name="Paddock L."/>
            <person name="Mostad J."/>
        </authorList>
    </citation>
    <scope>NUCLEOTIDE SEQUENCE</scope>
    <source>
        <strain evidence="1">DFI.7.96</strain>
    </source>
</reference>
<dbReference type="AlphaFoldDB" id="A0AAW5KE26"/>
<accession>A0AAW5KE26</accession>
<dbReference type="Proteomes" id="UP001205063">
    <property type="component" value="Unassembled WGS sequence"/>
</dbReference>
<organism evidence="1 2">
    <name type="scientific">Bittarella massiliensis</name>
    <name type="common">ex Durand et al. 2017</name>
    <dbReference type="NCBI Taxonomy" id="1720313"/>
    <lineage>
        <taxon>Bacteria</taxon>
        <taxon>Bacillati</taxon>
        <taxon>Bacillota</taxon>
        <taxon>Clostridia</taxon>
        <taxon>Eubacteriales</taxon>
        <taxon>Oscillospiraceae</taxon>
        <taxon>Bittarella (ex Durand et al. 2017)</taxon>
    </lineage>
</organism>
<sequence>MSPALGRAMAAREGGEIAGWLRWDLLWDNTPFLNLLSVVAGPRGRNGAARLLRGTDERGRAPTFSLSSEGAQRLHRRRGYTGAGALLLPGEVLEIFFVKAI</sequence>
<dbReference type="EMBL" id="JANGAB010000002">
    <property type="protein sequence ID" value="MCQ4949229.1"/>
    <property type="molecule type" value="Genomic_DNA"/>
</dbReference>
<dbReference type="InterPro" id="IPR016181">
    <property type="entry name" value="Acyl_CoA_acyltransferase"/>
</dbReference>
<comment type="caution">
    <text evidence="1">The sequence shown here is derived from an EMBL/GenBank/DDBJ whole genome shotgun (WGS) entry which is preliminary data.</text>
</comment>
<dbReference type="SUPFAM" id="SSF55729">
    <property type="entry name" value="Acyl-CoA N-acyltransferases (Nat)"/>
    <property type="match status" value="1"/>
</dbReference>
<evidence type="ECO:0008006" key="3">
    <source>
        <dbReference type="Google" id="ProtNLM"/>
    </source>
</evidence>
<dbReference type="RefSeq" id="WP_256135878.1">
    <property type="nucleotide sequence ID" value="NZ_JANGAB010000002.1"/>
</dbReference>
<proteinExistence type="predicted"/>
<evidence type="ECO:0000313" key="2">
    <source>
        <dbReference type="Proteomes" id="UP001205063"/>
    </source>
</evidence>
<protein>
    <recommendedName>
        <fullName evidence="3">GNAT family N-acetyltransferase</fullName>
    </recommendedName>
</protein>
<evidence type="ECO:0000313" key="1">
    <source>
        <dbReference type="EMBL" id="MCQ4949229.1"/>
    </source>
</evidence>